<accession>A0A8J2XND7</accession>
<evidence type="ECO:0000256" key="4">
    <source>
        <dbReference type="ARBA" id="ARBA00022763"/>
    </source>
</evidence>
<dbReference type="GO" id="GO:0006298">
    <property type="term" value="P:mismatch repair"/>
    <property type="evidence" value="ECO:0007669"/>
    <property type="project" value="UniProtKB-UniRule"/>
</dbReference>
<dbReference type="EMBL" id="BMDX01000004">
    <property type="protein sequence ID" value="GGA71155.1"/>
    <property type="molecule type" value="Genomic_DNA"/>
</dbReference>
<dbReference type="InterPro" id="IPR011337">
    <property type="entry name" value="DNA_rep_MutH/RE_typeII_Sau3AI"/>
</dbReference>
<keyword evidence="10" id="KW-1185">Reference proteome</keyword>
<dbReference type="GO" id="GO:0004519">
    <property type="term" value="F:endonuclease activity"/>
    <property type="evidence" value="ECO:0007669"/>
    <property type="project" value="UniProtKB-UniRule"/>
</dbReference>
<dbReference type="NCBIfam" id="TIGR02248">
    <property type="entry name" value="mutH_TIGR"/>
    <property type="match status" value="1"/>
</dbReference>
<keyword evidence="1 7" id="KW-0963">Cytoplasm</keyword>
<proteinExistence type="inferred from homology"/>
<name>A0A8J2XND7_9GAMM</name>
<evidence type="ECO:0000256" key="3">
    <source>
        <dbReference type="ARBA" id="ARBA00022759"/>
    </source>
</evidence>
<sequence>MPTPTSIAQLAASAHELAGLTFADLAQQLQQPVPADFSRHKGWGGMLIELALGASAGSKPEPDFPHLGVELKTLPISATGQPLETTFVCVAPMTDASQQTWQNSALRKKLAHVLWVPVLAEKALSPAQRQIGSPFLWRPSQAQEQALQQDWQELTDLLALGQVQQISAHLGEYLQLRPKAANGKIRTQAIGEHGQTVMAQPKGFYLRTCFTSWILRQQFAPN</sequence>
<dbReference type="OrthoDB" id="5634909at2"/>
<keyword evidence="6 7" id="KW-0234">DNA repair</keyword>
<dbReference type="Pfam" id="PF02976">
    <property type="entry name" value="MutH"/>
    <property type="match status" value="1"/>
</dbReference>
<keyword evidence="4 7" id="KW-0227">DNA damage</keyword>
<dbReference type="GO" id="GO:0006304">
    <property type="term" value="P:DNA modification"/>
    <property type="evidence" value="ECO:0007669"/>
    <property type="project" value="InterPro"/>
</dbReference>
<dbReference type="InterPro" id="IPR011335">
    <property type="entry name" value="Restrct_endonuc-II-like"/>
</dbReference>
<dbReference type="AlphaFoldDB" id="A0A8J2XND7"/>
<dbReference type="Proteomes" id="UP000619743">
    <property type="component" value="Unassembled WGS sequence"/>
</dbReference>
<gene>
    <name evidence="7 9" type="primary">mutH</name>
    <name evidence="9" type="ORF">GCM10011369_11140</name>
</gene>
<dbReference type="SUPFAM" id="SSF52980">
    <property type="entry name" value="Restriction endonuclease-like"/>
    <property type="match status" value="1"/>
</dbReference>
<dbReference type="GO" id="GO:0016787">
    <property type="term" value="F:hydrolase activity"/>
    <property type="evidence" value="ECO:0007669"/>
    <property type="project" value="UniProtKB-KW"/>
</dbReference>
<comment type="function">
    <text evidence="7">Sequence-specific endonuclease that cleaves unmethylated GATC sequences. It is involved in DNA mismatch repair.</text>
</comment>
<evidence type="ECO:0000256" key="2">
    <source>
        <dbReference type="ARBA" id="ARBA00022722"/>
    </source>
</evidence>
<dbReference type="SMART" id="SM00927">
    <property type="entry name" value="MutH"/>
    <property type="match status" value="1"/>
</dbReference>
<evidence type="ECO:0000313" key="10">
    <source>
        <dbReference type="Proteomes" id="UP000619743"/>
    </source>
</evidence>
<protein>
    <recommendedName>
        <fullName evidence="7">DNA mismatch repair protein MutH</fullName>
    </recommendedName>
    <alternativeName>
        <fullName evidence="7">Methyl-directed mismatch repair protein</fullName>
    </alternativeName>
</protein>
<evidence type="ECO:0000313" key="9">
    <source>
        <dbReference type="EMBL" id="GGA71155.1"/>
    </source>
</evidence>
<evidence type="ECO:0000259" key="8">
    <source>
        <dbReference type="SMART" id="SM00927"/>
    </source>
</evidence>
<dbReference type="RefSeq" id="WP_087504955.1">
    <property type="nucleotide sequence ID" value="NZ_BMDX01000004.1"/>
</dbReference>
<dbReference type="GO" id="GO:0003677">
    <property type="term" value="F:DNA binding"/>
    <property type="evidence" value="ECO:0007669"/>
    <property type="project" value="InterPro"/>
</dbReference>
<organism evidence="9 10">
    <name type="scientific">Neiella marina</name>
    <dbReference type="NCBI Taxonomy" id="508461"/>
    <lineage>
        <taxon>Bacteria</taxon>
        <taxon>Pseudomonadati</taxon>
        <taxon>Pseudomonadota</taxon>
        <taxon>Gammaproteobacteria</taxon>
        <taxon>Alteromonadales</taxon>
        <taxon>Echinimonadaceae</taxon>
        <taxon>Neiella</taxon>
    </lineage>
</organism>
<dbReference type="InterPro" id="IPR004230">
    <property type="entry name" value="DNA_mismatch_repair_MutH"/>
</dbReference>
<keyword evidence="5 7" id="KW-0378">Hydrolase</keyword>
<keyword evidence="3 7" id="KW-0255">Endonuclease</keyword>
<evidence type="ECO:0000256" key="5">
    <source>
        <dbReference type="ARBA" id="ARBA00022801"/>
    </source>
</evidence>
<comment type="similarity">
    <text evidence="7">Belongs to the MutH family.</text>
</comment>
<dbReference type="CDD" id="cd00583">
    <property type="entry name" value="MutH-like"/>
    <property type="match status" value="1"/>
</dbReference>
<dbReference type="Gene3D" id="3.40.600.10">
    <property type="entry name" value="DNA mismatch repair MutH/Restriction endonuclease, type II"/>
    <property type="match status" value="1"/>
</dbReference>
<dbReference type="NCBIfam" id="NF003458">
    <property type="entry name" value="PRK05070.1"/>
    <property type="match status" value="1"/>
</dbReference>
<keyword evidence="2 7" id="KW-0540">Nuclease</keyword>
<comment type="subcellular location">
    <subcellularLocation>
        <location evidence="7">Cytoplasm</location>
    </subcellularLocation>
</comment>
<evidence type="ECO:0000256" key="6">
    <source>
        <dbReference type="ARBA" id="ARBA00023204"/>
    </source>
</evidence>
<feature type="domain" description="DNA mismatch repair MutH/Type II restriction enzyme Sau3AI" evidence="8">
    <location>
        <begin position="52"/>
        <end position="150"/>
    </location>
</feature>
<evidence type="ECO:0000256" key="7">
    <source>
        <dbReference type="HAMAP-Rule" id="MF_00759"/>
    </source>
</evidence>
<reference evidence="10" key="1">
    <citation type="journal article" date="2019" name="Int. J. Syst. Evol. Microbiol.">
        <title>The Global Catalogue of Microorganisms (GCM) 10K type strain sequencing project: providing services to taxonomists for standard genome sequencing and annotation.</title>
        <authorList>
            <consortium name="The Broad Institute Genomics Platform"/>
            <consortium name="The Broad Institute Genome Sequencing Center for Infectious Disease"/>
            <person name="Wu L."/>
            <person name="Ma J."/>
        </authorList>
    </citation>
    <scope>NUCLEOTIDE SEQUENCE [LARGE SCALE GENOMIC DNA]</scope>
    <source>
        <strain evidence="10">CGMCC 1.10130</strain>
    </source>
</reference>
<evidence type="ECO:0000256" key="1">
    <source>
        <dbReference type="ARBA" id="ARBA00022490"/>
    </source>
</evidence>
<dbReference type="GO" id="GO:0005737">
    <property type="term" value="C:cytoplasm"/>
    <property type="evidence" value="ECO:0007669"/>
    <property type="project" value="UniProtKB-SubCell"/>
</dbReference>
<dbReference type="HAMAP" id="MF_00759">
    <property type="entry name" value="MutH"/>
    <property type="match status" value="1"/>
</dbReference>
<dbReference type="InterPro" id="IPR037057">
    <property type="entry name" value="DNA_rep_MutH/T2_RE_sf"/>
</dbReference>
<comment type="caution">
    <text evidence="9">The sequence shown here is derived from an EMBL/GenBank/DDBJ whole genome shotgun (WGS) entry which is preliminary data.</text>
</comment>